<feature type="domain" description="CCHC-type" evidence="3">
    <location>
        <begin position="28"/>
        <end position="42"/>
    </location>
</feature>
<gene>
    <name evidence="4" type="ORF">COEREDRAFT_12548</name>
</gene>
<dbReference type="GO" id="GO:0003676">
    <property type="term" value="F:nucleic acid binding"/>
    <property type="evidence" value="ECO:0007669"/>
    <property type="project" value="InterPro"/>
</dbReference>
<keyword evidence="1" id="KW-0479">Metal-binding</keyword>
<keyword evidence="1" id="KW-0863">Zinc-finger</keyword>
<evidence type="ECO:0000256" key="2">
    <source>
        <dbReference type="SAM" id="MobiDB-lite"/>
    </source>
</evidence>
<feature type="region of interest" description="Disordered" evidence="2">
    <location>
        <begin position="101"/>
        <end position="125"/>
    </location>
</feature>
<evidence type="ECO:0000313" key="5">
    <source>
        <dbReference type="Proteomes" id="UP000242474"/>
    </source>
</evidence>
<dbReference type="OrthoDB" id="5600552at2759"/>
<feature type="compositionally biased region" description="Low complexity" evidence="2">
    <location>
        <begin position="101"/>
        <end position="122"/>
    </location>
</feature>
<sequence length="168" mass="19093">MDIDAFRGPSLKRLTPQEREQLRRKNACFRCCQIGHISRNCPLGQQHPRFQNGLAVMNTEWQQSPFTGSQAPIGYPYFYPNAPYGIYPPPMHMVPFASAPQAQTNAQPLQQHQQQQQSSQDFPQRHEMNADQFSQFMARATALPEQNQALKFTDFKGIVGNLATVDAQ</sequence>
<dbReference type="GO" id="GO:0008270">
    <property type="term" value="F:zinc ion binding"/>
    <property type="evidence" value="ECO:0007669"/>
    <property type="project" value="UniProtKB-KW"/>
</dbReference>
<evidence type="ECO:0000313" key="4">
    <source>
        <dbReference type="EMBL" id="PIA12593.1"/>
    </source>
</evidence>
<keyword evidence="1" id="KW-0862">Zinc</keyword>
<dbReference type="Gene3D" id="4.10.60.10">
    <property type="entry name" value="Zinc finger, CCHC-type"/>
    <property type="match status" value="1"/>
</dbReference>
<proteinExistence type="predicted"/>
<dbReference type="Proteomes" id="UP000242474">
    <property type="component" value="Unassembled WGS sequence"/>
</dbReference>
<organism evidence="4 5">
    <name type="scientific">Coemansia reversa (strain ATCC 12441 / NRRL 1564)</name>
    <dbReference type="NCBI Taxonomy" id="763665"/>
    <lineage>
        <taxon>Eukaryota</taxon>
        <taxon>Fungi</taxon>
        <taxon>Fungi incertae sedis</taxon>
        <taxon>Zoopagomycota</taxon>
        <taxon>Kickxellomycotina</taxon>
        <taxon>Kickxellomycetes</taxon>
        <taxon>Kickxellales</taxon>
        <taxon>Kickxellaceae</taxon>
        <taxon>Coemansia</taxon>
    </lineage>
</organism>
<dbReference type="PROSITE" id="PS50158">
    <property type="entry name" value="ZF_CCHC"/>
    <property type="match status" value="1"/>
</dbReference>
<dbReference type="EMBL" id="KZ303636">
    <property type="protein sequence ID" value="PIA12593.1"/>
    <property type="molecule type" value="Genomic_DNA"/>
</dbReference>
<dbReference type="AlphaFoldDB" id="A0A2G5B0P9"/>
<dbReference type="SMART" id="SM00343">
    <property type="entry name" value="ZnF_C2HC"/>
    <property type="match status" value="1"/>
</dbReference>
<dbReference type="Pfam" id="PF00098">
    <property type="entry name" value="zf-CCHC"/>
    <property type="match status" value="1"/>
</dbReference>
<dbReference type="SUPFAM" id="SSF57756">
    <property type="entry name" value="Retrovirus zinc finger-like domains"/>
    <property type="match status" value="1"/>
</dbReference>
<evidence type="ECO:0000256" key="1">
    <source>
        <dbReference type="PROSITE-ProRule" id="PRU00047"/>
    </source>
</evidence>
<dbReference type="InterPro" id="IPR036875">
    <property type="entry name" value="Znf_CCHC_sf"/>
</dbReference>
<protein>
    <recommendedName>
        <fullName evidence="3">CCHC-type domain-containing protein</fullName>
    </recommendedName>
</protein>
<reference evidence="4 5" key="1">
    <citation type="journal article" date="2015" name="Genome Biol. Evol.">
        <title>Phylogenomic analyses indicate that early fungi evolved digesting cell walls of algal ancestors of land plants.</title>
        <authorList>
            <person name="Chang Y."/>
            <person name="Wang S."/>
            <person name="Sekimoto S."/>
            <person name="Aerts A.L."/>
            <person name="Choi C."/>
            <person name="Clum A."/>
            <person name="LaButti K.M."/>
            <person name="Lindquist E.A."/>
            <person name="Yee Ngan C."/>
            <person name="Ohm R.A."/>
            <person name="Salamov A.A."/>
            <person name="Grigoriev I.V."/>
            <person name="Spatafora J.W."/>
            <person name="Berbee M.L."/>
        </authorList>
    </citation>
    <scope>NUCLEOTIDE SEQUENCE [LARGE SCALE GENOMIC DNA]</scope>
    <source>
        <strain evidence="4 5">NRRL 1564</strain>
    </source>
</reference>
<keyword evidence="5" id="KW-1185">Reference proteome</keyword>
<evidence type="ECO:0000259" key="3">
    <source>
        <dbReference type="PROSITE" id="PS50158"/>
    </source>
</evidence>
<name>A0A2G5B0P9_COERN</name>
<accession>A0A2G5B0P9</accession>
<dbReference type="InterPro" id="IPR001878">
    <property type="entry name" value="Znf_CCHC"/>
</dbReference>